<sequence>METYFSSEKMRSPIHDQISTLQRKIQVLEGETSMQYETSKCLIQKNREKVLQLRQENKLLHRKLAKALAADEQVIRDAFQSHRSEEAAYRKMSGKDAVQALDQKVCVKVKKLNALKHMTNTQRHRLEELNTEYNTVRATSPGLLTDVVTTYEVDLRVLESQLEKAQLKCQETEHIIRSYHKLKEHLQEESLTFQSRFDELDCEIKQKKQELRYMQLMFNNAHQASQEAKAELQRQKSMMCSERREQELVLNRYKKHAEEQKAQTDRGKRRDQRVAPHTGKLSSEAQCSGTAERENKKTISSFKEAFSRITEATGVTDTQELVDRFVSQRDSHTHMQKMKLQNERELQRLKEERDAVHTQYQDLKYSGDAKLTNRRKVVEECVSQLQREQHKQDAAKETVEKLTHTLKTVRTSVTYLCYKLKYIKLQDAPVQRECESPLDVLDLLQEAELKLMQLQDELQGHDIHRVMKEMKQQKLDCQRADLHEEEDDSEDDDDDSEVFTRISLKQQSQLTVDSRKNKLP</sequence>
<accession>A0AAE0Q3X3</accession>
<gene>
    <name evidence="5" type="ORF">QTP70_009700</name>
</gene>
<dbReference type="PANTHER" id="PTHR46518:SF1">
    <property type="entry name" value="OUTER DYNEIN ARM-DOCKING COMPLEX SUBUNIT 3"/>
    <property type="match status" value="1"/>
</dbReference>
<feature type="domain" description="ODAD1 central coiled coil region" evidence="4">
    <location>
        <begin position="155"/>
        <end position="421"/>
    </location>
</feature>
<dbReference type="PANTHER" id="PTHR46518">
    <property type="entry name" value="COILED-COIL DOMAIN-CONTAINING PROTEIN 151"/>
    <property type="match status" value="1"/>
</dbReference>
<dbReference type="InterPro" id="IPR049258">
    <property type="entry name" value="ODAD1_CC"/>
</dbReference>
<dbReference type="GO" id="GO:0003341">
    <property type="term" value="P:cilium movement"/>
    <property type="evidence" value="ECO:0007669"/>
    <property type="project" value="InterPro"/>
</dbReference>
<evidence type="ECO:0000313" key="5">
    <source>
        <dbReference type="EMBL" id="KAK3513253.1"/>
    </source>
</evidence>
<evidence type="ECO:0000259" key="4">
    <source>
        <dbReference type="Pfam" id="PF21773"/>
    </source>
</evidence>
<feature type="compositionally biased region" description="Basic and acidic residues" evidence="3">
    <location>
        <begin position="256"/>
        <end position="274"/>
    </location>
</feature>
<feature type="region of interest" description="Disordered" evidence="3">
    <location>
        <begin position="477"/>
        <end position="499"/>
    </location>
</feature>
<feature type="compositionally biased region" description="Acidic residues" evidence="3">
    <location>
        <begin position="483"/>
        <end position="497"/>
    </location>
</feature>
<evidence type="ECO:0000256" key="2">
    <source>
        <dbReference type="SAM" id="Coils"/>
    </source>
</evidence>
<dbReference type="EMBL" id="JAUCMX010000022">
    <property type="protein sequence ID" value="KAK3513253.1"/>
    <property type="molecule type" value="Genomic_DNA"/>
</dbReference>
<dbReference type="GO" id="GO:0036064">
    <property type="term" value="C:ciliary basal body"/>
    <property type="evidence" value="ECO:0007669"/>
    <property type="project" value="TreeGrafter"/>
</dbReference>
<keyword evidence="1 2" id="KW-0175">Coiled coil</keyword>
<name>A0AAE0Q3X3_9TELE</name>
<dbReference type="GO" id="GO:0097542">
    <property type="term" value="C:ciliary tip"/>
    <property type="evidence" value="ECO:0007669"/>
    <property type="project" value="TreeGrafter"/>
</dbReference>
<dbReference type="Proteomes" id="UP001274896">
    <property type="component" value="Unassembled WGS sequence"/>
</dbReference>
<keyword evidence="6" id="KW-1185">Reference proteome</keyword>
<feature type="coiled-coil region" evidence="2">
    <location>
        <begin position="148"/>
        <end position="175"/>
    </location>
</feature>
<dbReference type="AlphaFoldDB" id="A0AAE0Q3X3"/>
<organism evidence="5 6">
    <name type="scientific">Hemibagrus guttatus</name>
    <dbReference type="NCBI Taxonomy" id="175788"/>
    <lineage>
        <taxon>Eukaryota</taxon>
        <taxon>Metazoa</taxon>
        <taxon>Chordata</taxon>
        <taxon>Craniata</taxon>
        <taxon>Vertebrata</taxon>
        <taxon>Euteleostomi</taxon>
        <taxon>Actinopterygii</taxon>
        <taxon>Neopterygii</taxon>
        <taxon>Teleostei</taxon>
        <taxon>Ostariophysi</taxon>
        <taxon>Siluriformes</taxon>
        <taxon>Bagridae</taxon>
        <taxon>Hemibagrus</taxon>
    </lineage>
</organism>
<dbReference type="GO" id="GO:0036158">
    <property type="term" value="P:outer dynein arm assembly"/>
    <property type="evidence" value="ECO:0007669"/>
    <property type="project" value="InterPro"/>
</dbReference>
<reference evidence="5" key="1">
    <citation type="submission" date="2023-06" db="EMBL/GenBank/DDBJ databases">
        <title>Male Hemibagrus guttatus genome.</title>
        <authorList>
            <person name="Bian C."/>
        </authorList>
    </citation>
    <scope>NUCLEOTIDE SEQUENCE</scope>
    <source>
        <strain evidence="5">Male_cb2023</strain>
        <tissue evidence="5">Muscle</tissue>
    </source>
</reference>
<evidence type="ECO:0000313" key="6">
    <source>
        <dbReference type="Proteomes" id="UP001274896"/>
    </source>
</evidence>
<feature type="compositionally biased region" description="Polar residues" evidence="3">
    <location>
        <begin position="280"/>
        <end position="289"/>
    </location>
</feature>
<protein>
    <recommendedName>
        <fullName evidence="4">ODAD1 central coiled coil region domain-containing protein</fullName>
    </recommendedName>
</protein>
<evidence type="ECO:0000256" key="1">
    <source>
        <dbReference type="ARBA" id="ARBA00023054"/>
    </source>
</evidence>
<feature type="coiled-coil region" evidence="2">
    <location>
        <begin position="332"/>
        <end position="359"/>
    </location>
</feature>
<feature type="region of interest" description="Disordered" evidence="3">
    <location>
        <begin position="256"/>
        <end position="297"/>
    </location>
</feature>
<dbReference type="GO" id="GO:0035253">
    <property type="term" value="C:ciliary rootlet"/>
    <property type="evidence" value="ECO:0007669"/>
    <property type="project" value="TreeGrafter"/>
</dbReference>
<dbReference type="InterPro" id="IPR033192">
    <property type="entry name" value="ODAD3"/>
</dbReference>
<proteinExistence type="predicted"/>
<evidence type="ECO:0000256" key="3">
    <source>
        <dbReference type="SAM" id="MobiDB-lite"/>
    </source>
</evidence>
<dbReference type="Pfam" id="PF21773">
    <property type="entry name" value="ODAD1_CC"/>
    <property type="match status" value="1"/>
</dbReference>
<comment type="caution">
    <text evidence="5">The sequence shown here is derived from an EMBL/GenBank/DDBJ whole genome shotgun (WGS) entry which is preliminary data.</text>
</comment>